<dbReference type="InterPro" id="IPR027417">
    <property type="entry name" value="P-loop_NTPase"/>
</dbReference>
<dbReference type="FunFam" id="3.40.50.300:FF:000997">
    <property type="entry name" value="Multidrug resistance-associated protein 1"/>
    <property type="match status" value="1"/>
</dbReference>
<feature type="compositionally biased region" description="Basic and acidic residues" evidence="9">
    <location>
        <begin position="517"/>
        <end position="540"/>
    </location>
</feature>
<dbReference type="GO" id="GO:0005524">
    <property type="term" value="F:ATP binding"/>
    <property type="evidence" value="ECO:0007669"/>
    <property type="project" value="UniProtKB-KW"/>
</dbReference>
<evidence type="ECO:0000259" key="12">
    <source>
        <dbReference type="PROSITE" id="PS50929"/>
    </source>
</evidence>
<evidence type="ECO:0000256" key="4">
    <source>
        <dbReference type="ARBA" id="ARBA00022692"/>
    </source>
</evidence>
<dbReference type="GO" id="GO:0140359">
    <property type="term" value="F:ABC-type transporter activity"/>
    <property type="evidence" value="ECO:0007669"/>
    <property type="project" value="InterPro"/>
</dbReference>
<dbReference type="FunFam" id="3.40.50.300:FF:000565">
    <property type="entry name" value="ABC bile acid transporter"/>
    <property type="match status" value="1"/>
</dbReference>
<evidence type="ECO:0000256" key="8">
    <source>
        <dbReference type="ARBA" id="ARBA00023136"/>
    </source>
</evidence>
<dbReference type="CDD" id="cd18606">
    <property type="entry name" value="ABC_6TM_YOR1_D2_like"/>
    <property type="match status" value="1"/>
</dbReference>
<feature type="domain" description="ABC transmembrane type-1" evidence="12">
    <location>
        <begin position="845"/>
        <end position="1118"/>
    </location>
</feature>
<dbReference type="CDD" id="cd03250">
    <property type="entry name" value="ABCC_MRP_domain1"/>
    <property type="match status" value="1"/>
</dbReference>
<dbReference type="FunFam" id="1.20.1560.10:FF:000006">
    <property type="entry name" value="ATP-binding cassette, sub-family C (CFTR/MRP), member 9"/>
    <property type="match status" value="1"/>
</dbReference>
<keyword evidence="5" id="KW-0547">Nucleotide-binding</keyword>
<feature type="transmembrane region" description="Helical" evidence="10">
    <location>
        <begin position="448"/>
        <end position="469"/>
    </location>
</feature>
<dbReference type="InterPro" id="IPR003439">
    <property type="entry name" value="ABC_transporter-like_ATP-bd"/>
</dbReference>
<evidence type="ECO:0000256" key="7">
    <source>
        <dbReference type="ARBA" id="ARBA00022989"/>
    </source>
</evidence>
<dbReference type="EMBL" id="ML210982">
    <property type="protein sequence ID" value="TFK93397.1"/>
    <property type="molecule type" value="Genomic_DNA"/>
</dbReference>
<dbReference type="GO" id="GO:0016887">
    <property type="term" value="F:ATP hydrolysis activity"/>
    <property type="evidence" value="ECO:0007669"/>
    <property type="project" value="InterPro"/>
</dbReference>
<feature type="domain" description="ABC transporter" evidence="11">
    <location>
        <begin position="546"/>
        <end position="769"/>
    </location>
</feature>
<dbReference type="PANTHER" id="PTHR24223">
    <property type="entry name" value="ATP-BINDING CASSETTE SUB-FAMILY C"/>
    <property type="match status" value="1"/>
</dbReference>
<feature type="region of interest" description="Disordered" evidence="9">
    <location>
        <begin position="88"/>
        <end position="148"/>
    </location>
</feature>
<feature type="transmembrane region" description="Helical" evidence="10">
    <location>
        <begin position="1066"/>
        <end position="1086"/>
    </location>
</feature>
<keyword evidence="4 10" id="KW-0812">Transmembrane</keyword>
<dbReference type="Proteomes" id="UP000308197">
    <property type="component" value="Unassembled WGS sequence"/>
</dbReference>
<dbReference type="Gene3D" id="3.40.50.300">
    <property type="entry name" value="P-loop containing nucleotide triphosphate hydrolases"/>
    <property type="match status" value="2"/>
</dbReference>
<feature type="transmembrane region" description="Helical" evidence="10">
    <location>
        <begin position="407"/>
        <end position="428"/>
    </location>
</feature>
<keyword evidence="8 10" id="KW-0472">Membrane</keyword>
<comment type="similarity">
    <text evidence="2">Belongs to the ABC transporter superfamily. ABCC family. Conjugate transporter (TC 3.A.1.208) subfamily.</text>
</comment>
<dbReference type="InterPro" id="IPR017871">
    <property type="entry name" value="ABC_transporter-like_CS"/>
</dbReference>
<feature type="compositionally biased region" description="Polar residues" evidence="9">
    <location>
        <begin position="95"/>
        <end position="113"/>
    </location>
</feature>
<dbReference type="InParanoid" id="A0A5C3PX73"/>
<evidence type="ECO:0000256" key="1">
    <source>
        <dbReference type="ARBA" id="ARBA00004141"/>
    </source>
</evidence>
<organism evidence="13 14">
    <name type="scientific">Polyporus arcularius HHB13444</name>
    <dbReference type="NCBI Taxonomy" id="1314778"/>
    <lineage>
        <taxon>Eukaryota</taxon>
        <taxon>Fungi</taxon>
        <taxon>Dikarya</taxon>
        <taxon>Basidiomycota</taxon>
        <taxon>Agaricomycotina</taxon>
        <taxon>Agaricomycetes</taxon>
        <taxon>Polyporales</taxon>
        <taxon>Polyporaceae</taxon>
        <taxon>Polyporus</taxon>
    </lineage>
</organism>
<dbReference type="SMART" id="SM00382">
    <property type="entry name" value="AAA"/>
    <property type="match status" value="2"/>
</dbReference>
<dbReference type="PROSITE" id="PS00211">
    <property type="entry name" value="ABC_TRANSPORTER_1"/>
    <property type="match status" value="2"/>
</dbReference>
<dbReference type="InterPro" id="IPR036640">
    <property type="entry name" value="ABC1_TM_sf"/>
</dbReference>
<evidence type="ECO:0000259" key="11">
    <source>
        <dbReference type="PROSITE" id="PS50893"/>
    </source>
</evidence>
<dbReference type="SUPFAM" id="SSF52540">
    <property type="entry name" value="P-loop containing nucleoside triphosphate hydrolases"/>
    <property type="match status" value="2"/>
</dbReference>
<proteinExistence type="inferred from homology"/>
<feature type="transmembrane region" description="Helical" evidence="10">
    <location>
        <begin position="323"/>
        <end position="341"/>
    </location>
</feature>
<sequence length="1428" mass="157227">MWNPFHPQPAPPAFGQGKVVPETKVSPLSRLLFSWLDPILAVGFSRPLQADDFWSLPDYRLTGNMTERVEQSFYNQCLPEERPAFLFESGDAPLKNTTTNTNGKVSRQSTQSPDTEEKTVHDEQGTDKPGSDSKASPERSNAKAGKKHKDPSLLRALHKVFWLQFWTAGVLKLFSDTLNTTTPLVNQVLLSWLTRSYVYYRASEEQRAAFGLAKPQGIGYGIGLAFAVFVMQESSSLMSNHYQMLAMTNGLCVRTSVIGAIFRKSLRLSGRARLTHSVGQITTMISTDSARLDRNSYAIHNLWVAPIQIALGIGLLIRNLGVSALVGLAVLVFAFPINILLAKVMLTQRKKGVVLTDQRVRSSTEVLSGIRLIKYYAWEQFFGHQVGLVREREVSTIRKLAAARSTLIGFVTVVPVLGTVLSIITYALTGHSLDVAIIFSSVQYFSIIRQPLIFFPIVIASATDALVAIRRISTFLRAEELAVPYTVDPSSNVAIDVDGDFTWEEVRKANAAGKSKPSKEQKAMAKKEEKRKSKAKKDESLLPTTASPEDKEKEKGAEKPFELKDLKLKVPKGSFVAIIGRVGSGKSSLLQALIGEMRKTRGDVVFSSTAAYVPQSAWIMNATLRQNIIFGEREDEEKFRQIVKACCLEPDLEMLPNGEETEIGEKGINLSGGQKARVSLARAAYSGADIVLMDDSLSAVDSHVGKKLLDGCLLHGPLANKTRVLVTHALHVLDKTDYIYVMDEGRIVEQGTYADLMTDGQAFSRLLEEYGSLEKQEEQEEEEEAVVDDLQKPAAKRADSKAVVPARTLKAPGLMQDEERVTGAVSWSVYTKYFRFAGGVWIFPLVLLWVILAQGSQVANTLFLGFWTSSTIHGFSQADYMGTYAALGVASGIFWFALSYTVAQLSLSAGLRMFKAAFNAVVRSPVSFFDTTPLGRIMSRLSKDQDTVDTELAQIATQLLLTGSSVVGTAGLVFYTFPYLGIIFAPMIVLYYVAALYYRRSSVEMKRLDSLLRSILYASYSETLTGLSTVRAYHAQHRFVVKSEDGLDFENRAYYMTIAIQRWLGVRLDLLGNILILGIGLFAAGFRKSTDPSKIGVVMSYTLSITQMFSTMVSTYAQNEQNFNAVERILYYTELPSEGAATTPNDPPPSWPEAGAIEFKDVEMAYRPGLPPVLKGVSFEVKPGEKVGIVGRTGAGKSSLLQALFRIVNVQKGVIEIDGRNIADMGLDVLRGRLALVPQDSILFQGTLRDNLDPQHSRTDAELIDSLKRAGLLPKEGPVDPVTEAKFSLDSTVSDEGTNYSAGEKQLLALCRALVKNSRIIVLDEATSSVDVETDSKVQRTIQAEFSSSTLLCIAHRLNTIVYYDRILVMDAGQVAEFDTPLDLFDKEDSIFRSLCNEANLSRQDIVKIRTGVQERGSVPASSAASVA</sequence>
<comment type="subcellular location">
    <subcellularLocation>
        <location evidence="1">Membrane</location>
        <topology evidence="1">Multi-pass membrane protein</topology>
    </subcellularLocation>
</comment>
<reference evidence="13 14" key="1">
    <citation type="journal article" date="2019" name="Nat. Ecol. Evol.">
        <title>Megaphylogeny resolves global patterns of mushroom evolution.</title>
        <authorList>
            <person name="Varga T."/>
            <person name="Krizsan K."/>
            <person name="Foldi C."/>
            <person name="Dima B."/>
            <person name="Sanchez-Garcia M."/>
            <person name="Sanchez-Ramirez S."/>
            <person name="Szollosi G.J."/>
            <person name="Szarkandi J.G."/>
            <person name="Papp V."/>
            <person name="Albert L."/>
            <person name="Andreopoulos W."/>
            <person name="Angelini C."/>
            <person name="Antonin V."/>
            <person name="Barry K.W."/>
            <person name="Bougher N.L."/>
            <person name="Buchanan P."/>
            <person name="Buyck B."/>
            <person name="Bense V."/>
            <person name="Catcheside P."/>
            <person name="Chovatia M."/>
            <person name="Cooper J."/>
            <person name="Damon W."/>
            <person name="Desjardin D."/>
            <person name="Finy P."/>
            <person name="Geml J."/>
            <person name="Haridas S."/>
            <person name="Hughes K."/>
            <person name="Justo A."/>
            <person name="Karasinski D."/>
            <person name="Kautmanova I."/>
            <person name="Kiss B."/>
            <person name="Kocsube S."/>
            <person name="Kotiranta H."/>
            <person name="LaButti K.M."/>
            <person name="Lechner B.E."/>
            <person name="Liimatainen K."/>
            <person name="Lipzen A."/>
            <person name="Lukacs Z."/>
            <person name="Mihaltcheva S."/>
            <person name="Morgado L.N."/>
            <person name="Niskanen T."/>
            <person name="Noordeloos M.E."/>
            <person name="Ohm R.A."/>
            <person name="Ortiz-Santana B."/>
            <person name="Ovrebo C."/>
            <person name="Racz N."/>
            <person name="Riley R."/>
            <person name="Savchenko A."/>
            <person name="Shiryaev A."/>
            <person name="Soop K."/>
            <person name="Spirin V."/>
            <person name="Szebenyi C."/>
            <person name="Tomsovsky M."/>
            <person name="Tulloss R.E."/>
            <person name="Uehling J."/>
            <person name="Grigoriev I.V."/>
            <person name="Vagvolgyi C."/>
            <person name="Papp T."/>
            <person name="Martin F.M."/>
            <person name="Miettinen O."/>
            <person name="Hibbett D.S."/>
            <person name="Nagy L.G."/>
        </authorList>
    </citation>
    <scope>NUCLEOTIDE SEQUENCE [LARGE SCALE GENOMIC DNA]</scope>
    <source>
        <strain evidence="13 14">HHB13444</strain>
    </source>
</reference>
<dbReference type="GO" id="GO:0016020">
    <property type="term" value="C:membrane"/>
    <property type="evidence" value="ECO:0007669"/>
    <property type="project" value="UniProtKB-SubCell"/>
</dbReference>
<evidence type="ECO:0000256" key="2">
    <source>
        <dbReference type="ARBA" id="ARBA00009726"/>
    </source>
</evidence>
<feature type="transmembrane region" description="Helical" evidence="10">
    <location>
        <begin position="977"/>
        <end position="998"/>
    </location>
</feature>
<evidence type="ECO:0000256" key="3">
    <source>
        <dbReference type="ARBA" id="ARBA00022448"/>
    </source>
</evidence>
<dbReference type="CDD" id="cd18597">
    <property type="entry name" value="ABC_6TM_YOR1_D1_like"/>
    <property type="match status" value="1"/>
</dbReference>
<keyword evidence="3" id="KW-0813">Transport</keyword>
<evidence type="ECO:0000256" key="6">
    <source>
        <dbReference type="ARBA" id="ARBA00022840"/>
    </source>
</evidence>
<dbReference type="PROSITE" id="PS50929">
    <property type="entry name" value="ABC_TM1F"/>
    <property type="match status" value="2"/>
</dbReference>
<evidence type="ECO:0000256" key="10">
    <source>
        <dbReference type="SAM" id="Phobius"/>
    </source>
</evidence>
<dbReference type="InterPro" id="IPR050173">
    <property type="entry name" value="ABC_transporter_C-like"/>
</dbReference>
<evidence type="ECO:0000313" key="14">
    <source>
        <dbReference type="Proteomes" id="UP000308197"/>
    </source>
</evidence>
<feature type="domain" description="ABC transporter" evidence="11">
    <location>
        <begin position="1157"/>
        <end position="1397"/>
    </location>
</feature>
<dbReference type="InterPro" id="IPR003593">
    <property type="entry name" value="AAA+_ATPase"/>
</dbReference>
<dbReference type="PROSITE" id="PS50893">
    <property type="entry name" value="ABC_TRANSPORTER_2"/>
    <property type="match status" value="2"/>
</dbReference>
<keyword evidence="7 10" id="KW-1133">Transmembrane helix</keyword>
<keyword evidence="6" id="KW-0067">ATP-binding</keyword>
<dbReference type="STRING" id="1314778.A0A5C3PX73"/>
<dbReference type="CDD" id="cd03244">
    <property type="entry name" value="ABCC_MRP_domain2"/>
    <property type="match status" value="1"/>
</dbReference>
<feature type="transmembrane region" description="Helical" evidence="10">
    <location>
        <begin position="833"/>
        <end position="852"/>
    </location>
</feature>
<dbReference type="FunFam" id="1.20.1560.10:FF:000010">
    <property type="entry name" value="Multidrug resistance-associated ABC transporter"/>
    <property type="match status" value="1"/>
</dbReference>
<evidence type="ECO:0000313" key="13">
    <source>
        <dbReference type="EMBL" id="TFK93397.1"/>
    </source>
</evidence>
<feature type="compositionally biased region" description="Basic and acidic residues" evidence="9">
    <location>
        <begin position="115"/>
        <end position="141"/>
    </location>
</feature>
<accession>A0A5C3PX73</accession>
<dbReference type="PANTHER" id="PTHR24223:SF456">
    <property type="entry name" value="MULTIDRUG RESISTANCE-ASSOCIATED PROTEIN LETHAL(2)03659"/>
    <property type="match status" value="1"/>
</dbReference>
<protein>
    <submittedName>
        <fullName evidence="13">Multidrug resistance-associated ABC transporter</fullName>
    </submittedName>
</protein>
<dbReference type="Pfam" id="PF00664">
    <property type="entry name" value="ABC_membrane"/>
    <property type="match status" value="2"/>
</dbReference>
<evidence type="ECO:0000256" key="9">
    <source>
        <dbReference type="SAM" id="MobiDB-lite"/>
    </source>
</evidence>
<dbReference type="SUPFAM" id="SSF90123">
    <property type="entry name" value="ABC transporter transmembrane region"/>
    <property type="match status" value="2"/>
</dbReference>
<dbReference type="Pfam" id="PF00005">
    <property type="entry name" value="ABC_tran"/>
    <property type="match status" value="2"/>
</dbReference>
<feature type="domain" description="ABC transmembrane type-1" evidence="12">
    <location>
        <begin position="166"/>
        <end position="464"/>
    </location>
</feature>
<keyword evidence="14" id="KW-1185">Reference proteome</keyword>
<feature type="region of interest" description="Disordered" evidence="9">
    <location>
        <begin position="509"/>
        <end position="558"/>
    </location>
</feature>
<dbReference type="Gene3D" id="1.20.1560.10">
    <property type="entry name" value="ABC transporter type 1, transmembrane domain"/>
    <property type="match status" value="2"/>
</dbReference>
<dbReference type="InterPro" id="IPR011527">
    <property type="entry name" value="ABC1_TM_dom"/>
</dbReference>
<gene>
    <name evidence="13" type="ORF">K466DRAFT_642850</name>
</gene>
<name>A0A5C3PX73_9APHY</name>
<evidence type="ECO:0000256" key="5">
    <source>
        <dbReference type="ARBA" id="ARBA00022741"/>
    </source>
</evidence>
<feature type="transmembrane region" description="Helical" evidence="10">
    <location>
        <begin position="883"/>
        <end position="903"/>
    </location>
</feature>
<feature type="compositionally biased region" description="Basic and acidic residues" evidence="9">
    <location>
        <begin position="548"/>
        <end position="558"/>
    </location>
</feature>